<gene>
    <name evidence="1" type="ORF">PPENT_87.1.T1570012</name>
</gene>
<dbReference type="AlphaFoldDB" id="A0A8S1Y8I5"/>
<organism evidence="1 2">
    <name type="scientific">Paramecium pentaurelia</name>
    <dbReference type="NCBI Taxonomy" id="43138"/>
    <lineage>
        <taxon>Eukaryota</taxon>
        <taxon>Sar</taxon>
        <taxon>Alveolata</taxon>
        <taxon>Ciliophora</taxon>
        <taxon>Intramacronucleata</taxon>
        <taxon>Oligohymenophorea</taxon>
        <taxon>Peniculida</taxon>
        <taxon>Parameciidae</taxon>
        <taxon>Paramecium</taxon>
    </lineage>
</organism>
<reference evidence="1" key="1">
    <citation type="submission" date="2021-01" db="EMBL/GenBank/DDBJ databases">
        <authorList>
            <consortium name="Genoscope - CEA"/>
            <person name="William W."/>
        </authorList>
    </citation>
    <scope>NUCLEOTIDE SEQUENCE</scope>
</reference>
<dbReference type="EMBL" id="CAJJDO010000157">
    <property type="protein sequence ID" value="CAD8209911.1"/>
    <property type="molecule type" value="Genomic_DNA"/>
</dbReference>
<protein>
    <submittedName>
        <fullName evidence="1">Uncharacterized protein</fullName>
    </submittedName>
</protein>
<comment type="caution">
    <text evidence="1">The sequence shown here is derived from an EMBL/GenBank/DDBJ whole genome shotgun (WGS) entry which is preliminary data.</text>
</comment>
<evidence type="ECO:0000313" key="1">
    <source>
        <dbReference type="EMBL" id="CAD8209911.1"/>
    </source>
</evidence>
<sequence length="198" mass="23964">MFQPFFIQRDGQCLLCAAPYQKLNGSFYQDFYDQTPFKNTIFLDFKYLIKEYYDFANDPNYNHIIKYTIIFIIYYIQSILLPTQFLEANQFRLQPNFLVRITYQTTSQYNNRILYIIWAILPPRWSIYIQNRIKQSCYYIQGLISNKRVYERINHSSSLTIQSECYGPNNEPKNAYVDFIIIIQQYIIVDLIVKKMYK</sequence>
<dbReference type="Proteomes" id="UP000689195">
    <property type="component" value="Unassembled WGS sequence"/>
</dbReference>
<keyword evidence="2" id="KW-1185">Reference proteome</keyword>
<name>A0A8S1Y8I5_9CILI</name>
<evidence type="ECO:0000313" key="2">
    <source>
        <dbReference type="Proteomes" id="UP000689195"/>
    </source>
</evidence>
<proteinExistence type="predicted"/>
<accession>A0A8S1Y8I5</accession>